<accession>A0AB72ZHL9</accession>
<proteinExistence type="predicted"/>
<dbReference type="AlphaFoldDB" id="A0AB72ZHL9"/>
<sequence length="37" mass="4194">MWKVLVIVADIIIQAHSYVMQIKCPVGSGWFSALYPE</sequence>
<comment type="caution">
    <text evidence="1">The sequence shown here is derived from an EMBL/GenBank/DDBJ whole genome shotgun (WGS) entry which is preliminary data.</text>
</comment>
<name>A0AB72ZHL9_YERPE</name>
<reference evidence="1 2" key="1">
    <citation type="submission" date="2012-05" db="EMBL/GenBank/DDBJ databases">
        <title>Genome sequence of Yersinia Pestis PY-08.</title>
        <authorList>
            <person name="Santana-Cruz I."/>
            <person name="Sengamalay N."/>
            <person name="McCracken C."/>
            <person name="Daugherty S.C."/>
            <person name="Maroo A."/>
            <person name="Vara P.G."/>
            <person name="Tallon L.J."/>
            <person name="Sadzewicz L."/>
            <person name="Vinetz J.M."/>
            <person name="Cespedes Zambrano M.J."/>
            <person name="Fraser-Liggett C.M."/>
            <person name="Tettelin H."/>
        </authorList>
    </citation>
    <scope>NUCLEOTIDE SEQUENCE [LARGE SCALE GENOMIC DNA]</scope>
    <source>
        <strain evidence="1 2">PY-08</strain>
    </source>
</reference>
<dbReference type="Proteomes" id="UP000003231">
    <property type="component" value="Unassembled WGS sequence"/>
</dbReference>
<organism evidence="1 2">
    <name type="scientific">Yersinia pestis PY-08</name>
    <dbReference type="NCBI Taxonomy" id="992134"/>
    <lineage>
        <taxon>Bacteria</taxon>
        <taxon>Pseudomonadati</taxon>
        <taxon>Pseudomonadota</taxon>
        <taxon>Gammaproteobacteria</taxon>
        <taxon>Enterobacterales</taxon>
        <taxon>Yersiniaceae</taxon>
        <taxon>Yersinia</taxon>
    </lineage>
</organism>
<gene>
    <name evidence="1" type="ORF">YPPY08_2832</name>
</gene>
<dbReference type="EMBL" id="AKRT01000331">
    <property type="protein sequence ID" value="EIR17471.1"/>
    <property type="molecule type" value="Genomic_DNA"/>
</dbReference>
<protein>
    <submittedName>
        <fullName evidence="1">Uncharacterized protein</fullName>
    </submittedName>
</protein>
<evidence type="ECO:0000313" key="2">
    <source>
        <dbReference type="Proteomes" id="UP000003231"/>
    </source>
</evidence>
<evidence type="ECO:0000313" key="1">
    <source>
        <dbReference type="EMBL" id="EIR17471.1"/>
    </source>
</evidence>